<sequence length="462" mass="49896">MKKWILVLAALLTLSPAAFAKIETVEAQGYGETYEKAVDAALADAVRQVNGMTVSTQSERAGDYVRVKDKADVNVEGKGTYVENTKNNDNSFLSNKAGDSTYTENLDVNVGGNANRDITVNTGKSAQINTRSAGTVKGYKVKTRDCDAKGCTVILTVEIDKVERKTSQASSKRDRLAIITTGNRSRSAFANTLRQEITDRIVQSQRFTVLDRSAVNDKAFESEEKFLESRLDNSVDVRQTALPADYLLVINVTEAGVRTTTKVTSVDLTGEFDVTSSSKTKVTVRYSLLEAATHGIQWSDSTVFEQSGRYIETARKQISDVIADKIVNKLTPAKVVAVTNGQIIINRGEAMVYDGDRFDIYSQGEELVDPDTGEVLGAAEEKVATIVITSIKDKISYGVVESGKVDAIDKGAIARLAPPVVEEKKADKAKAEPAKATSSKPKAKAKPKAGDQKLGESGGVFL</sequence>
<evidence type="ECO:0000313" key="4">
    <source>
        <dbReference type="Proteomes" id="UP000249005"/>
    </source>
</evidence>
<dbReference type="AlphaFoldDB" id="A0A2X4UXZ1"/>
<feature type="chain" id="PRO_5016029355" description="Curli production assembly/transport component CsgG" evidence="2">
    <location>
        <begin position="21"/>
        <end position="462"/>
    </location>
</feature>
<evidence type="ECO:0000313" key="3">
    <source>
        <dbReference type="EMBL" id="SQI39482.1"/>
    </source>
</evidence>
<proteinExistence type="predicted"/>
<name>A0A2X4UXZ1_9GAMM</name>
<keyword evidence="2" id="KW-0732">Signal</keyword>
<evidence type="ECO:0000256" key="1">
    <source>
        <dbReference type="SAM" id="MobiDB-lite"/>
    </source>
</evidence>
<dbReference type="KEGG" id="lri:NCTC12151_01371"/>
<dbReference type="Proteomes" id="UP000249005">
    <property type="component" value="Chromosome 1"/>
</dbReference>
<dbReference type="OrthoDB" id="5614584at2"/>
<feature type="compositionally biased region" description="Basic and acidic residues" evidence="1">
    <location>
        <begin position="422"/>
        <end position="433"/>
    </location>
</feature>
<keyword evidence="4" id="KW-1185">Reference proteome</keyword>
<protein>
    <recommendedName>
        <fullName evidence="5">Curli production assembly/transport component CsgG</fullName>
    </recommendedName>
</protein>
<feature type="signal peptide" evidence="2">
    <location>
        <begin position="1"/>
        <end position="20"/>
    </location>
</feature>
<evidence type="ECO:0008006" key="5">
    <source>
        <dbReference type="Google" id="ProtNLM"/>
    </source>
</evidence>
<dbReference type="EMBL" id="LS483470">
    <property type="protein sequence ID" value="SQI39482.1"/>
    <property type="molecule type" value="Genomic_DNA"/>
</dbReference>
<reference evidence="3 4" key="1">
    <citation type="submission" date="2018-06" db="EMBL/GenBank/DDBJ databases">
        <authorList>
            <consortium name="Pathogen Informatics"/>
            <person name="Doyle S."/>
        </authorList>
    </citation>
    <scope>NUCLEOTIDE SEQUENCE [LARGE SCALE GENOMIC DNA]</scope>
    <source>
        <strain evidence="3 4">NCTC12151</strain>
    </source>
</reference>
<dbReference type="Gene3D" id="3.40.50.10610">
    <property type="entry name" value="ABC-type transport auxiliary lipoprotein component"/>
    <property type="match status" value="1"/>
</dbReference>
<accession>A0A2X4UXZ1</accession>
<gene>
    <name evidence="3" type="ORF">NCTC12151_01371</name>
</gene>
<evidence type="ECO:0000256" key="2">
    <source>
        <dbReference type="SAM" id="SignalP"/>
    </source>
</evidence>
<feature type="region of interest" description="Disordered" evidence="1">
    <location>
        <begin position="422"/>
        <end position="462"/>
    </location>
</feature>
<dbReference type="RefSeq" id="WP_111739958.1">
    <property type="nucleotide sequence ID" value="NZ_LR698987.1"/>
</dbReference>
<organism evidence="3 4">
    <name type="scientific">Leminorella richardii</name>
    <dbReference type="NCBI Taxonomy" id="158841"/>
    <lineage>
        <taxon>Bacteria</taxon>
        <taxon>Pseudomonadati</taxon>
        <taxon>Pseudomonadota</taxon>
        <taxon>Gammaproteobacteria</taxon>
        <taxon>Enterobacterales</taxon>
        <taxon>Budviciaceae</taxon>
        <taxon>Leminorella</taxon>
    </lineage>
</organism>